<accession>A0A9Q2IRF6</accession>
<dbReference type="PIRSF" id="PIRSF013171">
    <property type="entry name" value="Pur_nuclsid_perm"/>
    <property type="match status" value="1"/>
</dbReference>
<dbReference type="GO" id="GO:0055085">
    <property type="term" value="P:transmembrane transport"/>
    <property type="evidence" value="ECO:0007669"/>
    <property type="project" value="InterPro"/>
</dbReference>
<dbReference type="AlphaFoldDB" id="A0A9Q2IRF6"/>
<protein>
    <submittedName>
        <fullName evidence="2">Purine nucleoside permease</fullName>
    </submittedName>
</protein>
<dbReference type="Proteomes" id="UP000661006">
    <property type="component" value="Unassembled WGS sequence"/>
</dbReference>
<feature type="chain" id="PRO_5040115673" evidence="1">
    <location>
        <begin position="25"/>
        <end position="357"/>
    </location>
</feature>
<feature type="signal peptide" evidence="1">
    <location>
        <begin position="1"/>
        <end position="24"/>
    </location>
</feature>
<keyword evidence="1" id="KW-0732">Signal</keyword>
<reference evidence="2" key="2">
    <citation type="submission" date="2020-11" db="EMBL/GenBank/DDBJ databases">
        <title>Description of novel Gluconobacter species.</title>
        <authorList>
            <person name="Cleenwerck I."/>
            <person name="Cnockaert M."/>
            <person name="Borremans W."/>
            <person name="Wieme A.D."/>
            <person name="De Vuyst L."/>
            <person name="Vandamme P."/>
        </authorList>
    </citation>
    <scope>NUCLEOTIDE SEQUENCE</scope>
    <source>
        <strain evidence="2">R71697</strain>
    </source>
</reference>
<dbReference type="EMBL" id="JABCQN010000002">
    <property type="protein sequence ID" value="MBF0870153.1"/>
    <property type="molecule type" value="Genomic_DNA"/>
</dbReference>
<dbReference type="PANTHER" id="PTHR38643:SF1">
    <property type="entry name" value="PURINE NUCLEOSIDE PERMEASE C285.05-RELATED"/>
    <property type="match status" value="1"/>
</dbReference>
<proteinExistence type="predicted"/>
<reference evidence="2" key="1">
    <citation type="submission" date="2020-04" db="EMBL/GenBank/DDBJ databases">
        <authorList>
            <person name="Sombolestani A."/>
        </authorList>
    </citation>
    <scope>NUCLEOTIDE SEQUENCE</scope>
    <source>
        <strain evidence="2">R71697</strain>
    </source>
</reference>
<dbReference type="GeneID" id="81473978"/>
<evidence type="ECO:0000313" key="2">
    <source>
        <dbReference type="EMBL" id="MBF0870153.1"/>
    </source>
</evidence>
<dbReference type="Pfam" id="PF06516">
    <property type="entry name" value="NUP"/>
    <property type="match status" value="1"/>
</dbReference>
<evidence type="ECO:0000313" key="3">
    <source>
        <dbReference type="Proteomes" id="UP000661006"/>
    </source>
</evidence>
<evidence type="ECO:0000256" key="1">
    <source>
        <dbReference type="SAM" id="SignalP"/>
    </source>
</evidence>
<organism evidence="2 3">
    <name type="scientific">Gluconobacter japonicus</name>
    <dbReference type="NCBI Taxonomy" id="376620"/>
    <lineage>
        <taxon>Bacteria</taxon>
        <taxon>Pseudomonadati</taxon>
        <taxon>Pseudomonadota</taxon>
        <taxon>Alphaproteobacteria</taxon>
        <taxon>Acetobacterales</taxon>
        <taxon>Acetobacteraceae</taxon>
        <taxon>Gluconobacter</taxon>
    </lineage>
</organism>
<dbReference type="InterPro" id="IPR009486">
    <property type="entry name" value="Pur_nuclsid_perm"/>
</dbReference>
<gene>
    <name evidence="2" type="ORF">HKD32_04665</name>
</gene>
<sequence>MVKMFRWAGLVCAGMMALPAVAFAQKPWPVRVVVVTTFEKGADTGDQPGELQLWAEREHLTEHVAFPGGVHDILTNPEHTEIAIVTGMTLVNAGPSIMALGMDPRFDLTKAYWLVAGIAGADPQVMSVGSAAWARYVVNDVAQSIDMREVPKDWPYGVYAAGAVRPGTLEGSDQEHGPNAGYPIVFPLNAGLSHWAWERTQTVKLMDTPEMRAYSKGWAEYPAAVKAPSVIQGDSFASDLYWHGHYLNQYARDWVKMFTNAQGVFAMSNMEDSAIASAMVRLDRMKKADFQRLMVLRTASNYTLPPKGRKAYETVSEEYSGDGLPAYEAAWRVGSVVVHELAGHWSVYEDHVPGQAP</sequence>
<dbReference type="RefSeq" id="WP_194257600.1">
    <property type="nucleotide sequence ID" value="NZ_JABCQN010000002.1"/>
</dbReference>
<dbReference type="PANTHER" id="PTHR38643">
    <property type="entry name" value="PURINE NUCLEOSIDE PERMEASE C285.05-RELATED"/>
    <property type="match status" value="1"/>
</dbReference>
<name>A0A9Q2IRF6_GLUJA</name>
<comment type="caution">
    <text evidence="2">The sequence shown here is derived from an EMBL/GenBank/DDBJ whole genome shotgun (WGS) entry which is preliminary data.</text>
</comment>